<proteinExistence type="inferred from homology"/>
<comment type="caution">
    <text evidence="3">The sequence shown here is derived from an EMBL/GenBank/DDBJ whole genome shotgun (WGS) entry which is preliminary data.</text>
</comment>
<evidence type="ECO:0000259" key="2">
    <source>
        <dbReference type="Pfam" id="PF08327"/>
    </source>
</evidence>
<evidence type="ECO:0000256" key="1">
    <source>
        <dbReference type="ARBA" id="ARBA00006817"/>
    </source>
</evidence>
<dbReference type="Gene3D" id="3.30.530.20">
    <property type="match status" value="1"/>
</dbReference>
<dbReference type="InterPro" id="IPR023393">
    <property type="entry name" value="START-like_dom_sf"/>
</dbReference>
<evidence type="ECO:0000313" key="4">
    <source>
        <dbReference type="Proteomes" id="UP001597362"/>
    </source>
</evidence>
<protein>
    <submittedName>
        <fullName evidence="3">SRPBCC domain-containing protein</fullName>
    </submittedName>
</protein>
<dbReference type="SUPFAM" id="SSF55961">
    <property type="entry name" value="Bet v1-like"/>
    <property type="match status" value="1"/>
</dbReference>
<sequence length="168" mass="19773">MMELAHISRVDQENDTFSYTAALSKPYVHSLEQVFQMFVDNEKLCLWFPELSIDHLETGGIIRFDMGNDLNEEMTILEYSHHEVIAFTWDQDQVSFQVESSSPTTCQLKWVEYIKSWTEHTPRDVAGWHTCLDVIALLLDGEMSKDDINVWRKERWKQLYDKYSAMAI</sequence>
<dbReference type="InterPro" id="IPR013538">
    <property type="entry name" value="ASHA1/2-like_C"/>
</dbReference>
<dbReference type="Proteomes" id="UP001597362">
    <property type="component" value="Unassembled WGS sequence"/>
</dbReference>
<keyword evidence="4" id="KW-1185">Reference proteome</keyword>
<dbReference type="RefSeq" id="WP_377769898.1">
    <property type="nucleotide sequence ID" value="NZ_JBHUHO010000010.1"/>
</dbReference>
<evidence type="ECO:0000313" key="3">
    <source>
        <dbReference type="EMBL" id="MFD2114874.1"/>
    </source>
</evidence>
<reference evidence="4" key="1">
    <citation type="journal article" date="2019" name="Int. J. Syst. Evol. Microbiol.">
        <title>The Global Catalogue of Microorganisms (GCM) 10K type strain sequencing project: providing services to taxonomists for standard genome sequencing and annotation.</title>
        <authorList>
            <consortium name="The Broad Institute Genomics Platform"/>
            <consortium name="The Broad Institute Genome Sequencing Center for Infectious Disease"/>
            <person name="Wu L."/>
            <person name="Ma J."/>
        </authorList>
    </citation>
    <scope>NUCLEOTIDE SEQUENCE [LARGE SCALE GENOMIC DNA]</scope>
    <source>
        <strain evidence="4">GH52</strain>
    </source>
</reference>
<organism evidence="3 4">
    <name type="scientific">Paenibacillus yanchengensis</name>
    <dbReference type="NCBI Taxonomy" id="2035833"/>
    <lineage>
        <taxon>Bacteria</taxon>
        <taxon>Bacillati</taxon>
        <taxon>Bacillota</taxon>
        <taxon>Bacilli</taxon>
        <taxon>Bacillales</taxon>
        <taxon>Paenibacillaceae</taxon>
        <taxon>Paenibacillus</taxon>
    </lineage>
</organism>
<dbReference type="Pfam" id="PF08327">
    <property type="entry name" value="AHSA1"/>
    <property type="match status" value="1"/>
</dbReference>
<comment type="similarity">
    <text evidence="1">Belongs to the AHA1 family.</text>
</comment>
<feature type="domain" description="Activator of Hsp90 ATPase homologue 1/2-like C-terminal" evidence="2">
    <location>
        <begin position="30"/>
        <end position="139"/>
    </location>
</feature>
<dbReference type="EMBL" id="JBHUHO010000010">
    <property type="protein sequence ID" value="MFD2114874.1"/>
    <property type="molecule type" value="Genomic_DNA"/>
</dbReference>
<accession>A0ABW4YHK0</accession>
<name>A0ABW4YHK0_9BACL</name>
<gene>
    <name evidence="3" type="ORF">ACFSJH_03850</name>
</gene>